<dbReference type="NCBIfam" id="TIGR03168">
    <property type="entry name" value="1-PFK"/>
    <property type="match status" value="1"/>
</dbReference>
<organism evidence="8 9">
    <name type="scientific">Bianquea renquensis</name>
    <dbReference type="NCBI Taxonomy" id="2763661"/>
    <lineage>
        <taxon>Bacteria</taxon>
        <taxon>Bacillati</taxon>
        <taxon>Bacillota</taxon>
        <taxon>Clostridia</taxon>
        <taxon>Eubacteriales</taxon>
        <taxon>Bianqueaceae</taxon>
        <taxon>Bianquea</taxon>
    </lineage>
</organism>
<dbReference type="GO" id="GO:0016052">
    <property type="term" value="P:carbohydrate catabolic process"/>
    <property type="evidence" value="ECO:0007669"/>
    <property type="project" value="UniProtKB-ARBA"/>
</dbReference>
<evidence type="ECO:0000256" key="2">
    <source>
        <dbReference type="ARBA" id="ARBA00022679"/>
    </source>
</evidence>
<evidence type="ECO:0000256" key="4">
    <source>
        <dbReference type="ARBA" id="ARBA00022777"/>
    </source>
</evidence>
<dbReference type="PANTHER" id="PTHR46566">
    <property type="entry name" value="1-PHOSPHOFRUCTOKINASE-RELATED"/>
    <property type="match status" value="1"/>
</dbReference>
<gene>
    <name evidence="8" type="primary">pfkB</name>
    <name evidence="8" type="ORF">H8730_05570</name>
</gene>
<dbReference type="InterPro" id="IPR011611">
    <property type="entry name" value="PfkB_dom"/>
</dbReference>
<dbReference type="SUPFAM" id="SSF53613">
    <property type="entry name" value="Ribokinase-like"/>
    <property type="match status" value="1"/>
</dbReference>
<dbReference type="GO" id="GO:0009024">
    <property type="term" value="F:tagatose-6-phosphate kinase activity"/>
    <property type="evidence" value="ECO:0007669"/>
    <property type="project" value="UniProtKB-EC"/>
</dbReference>
<dbReference type="EC" id="2.7.1.144" evidence="6"/>
<dbReference type="GO" id="GO:0044281">
    <property type="term" value="P:small molecule metabolic process"/>
    <property type="evidence" value="ECO:0007669"/>
    <property type="project" value="UniProtKB-ARBA"/>
</dbReference>
<dbReference type="InterPro" id="IPR029056">
    <property type="entry name" value="Ribokinase-like"/>
</dbReference>
<evidence type="ECO:0000259" key="7">
    <source>
        <dbReference type="Pfam" id="PF00294"/>
    </source>
</evidence>
<sequence length="307" mass="32855">MIYTVTMNPCLDYVVELEQVRLGRTNRAKGTYIRAGGKGINVSLMLNRLNVENRATGFVAGFTGDEITAQLSGEGIAAEFLTVSGLSRINVKLWAEEETEINGTGPMVAGSDVRRLFRVLEKAEKQDIIVLSGSIPATLPMNIYGEIACWAEQKRIPLAVDATGELLRDCLPYHPFLIKPNLQELEELFGQPLKSDEEVLRAADELRREGAQNVLVSMGGGGALLAAEDAVYRAQAPQGKVIGTVGAGDSMVAGFLSEFSKKPDLGKALSMAVAAGSATAFSPGLGCRSLVMRLAAEIQPVQVTRKS</sequence>
<dbReference type="Pfam" id="PF00294">
    <property type="entry name" value="PfkB"/>
    <property type="match status" value="1"/>
</dbReference>
<dbReference type="GO" id="GO:0005829">
    <property type="term" value="C:cytosol"/>
    <property type="evidence" value="ECO:0007669"/>
    <property type="project" value="TreeGrafter"/>
</dbReference>
<dbReference type="InterPro" id="IPR017583">
    <property type="entry name" value="Tagatose/fructose_Pkinase"/>
</dbReference>
<keyword evidence="3 6" id="KW-0547">Nucleotide-binding</keyword>
<comment type="similarity">
    <text evidence="6">Belongs to the carbohydrate kinase PfkB family. LacC subfamily.</text>
</comment>
<dbReference type="PIRSF" id="PIRSF000535">
    <property type="entry name" value="1PFK/6PFK/LacC"/>
    <property type="match status" value="1"/>
</dbReference>
<dbReference type="Proteomes" id="UP000657006">
    <property type="component" value="Unassembled WGS sequence"/>
</dbReference>
<keyword evidence="4" id="KW-0418">Kinase</keyword>
<dbReference type="AlphaFoldDB" id="A0A926DPW2"/>
<dbReference type="RefSeq" id="WP_177720322.1">
    <property type="nucleotide sequence ID" value="NZ_JACRSQ010000006.1"/>
</dbReference>
<keyword evidence="9" id="KW-1185">Reference proteome</keyword>
<accession>A0A926DPW2</accession>
<dbReference type="GO" id="GO:0008662">
    <property type="term" value="F:1-phosphofructokinase activity"/>
    <property type="evidence" value="ECO:0007669"/>
    <property type="project" value="InterPro"/>
</dbReference>
<comment type="caution">
    <text evidence="8">The sequence shown here is derived from an EMBL/GenBank/DDBJ whole genome shotgun (WGS) entry which is preliminary data.</text>
</comment>
<evidence type="ECO:0000256" key="1">
    <source>
        <dbReference type="ARBA" id="ARBA00005380"/>
    </source>
</evidence>
<evidence type="ECO:0000313" key="8">
    <source>
        <dbReference type="EMBL" id="MBC8543008.1"/>
    </source>
</evidence>
<reference evidence="8" key="1">
    <citation type="submission" date="2020-08" db="EMBL/GenBank/DDBJ databases">
        <title>Genome public.</title>
        <authorList>
            <person name="Liu C."/>
            <person name="Sun Q."/>
        </authorList>
    </citation>
    <scope>NUCLEOTIDE SEQUENCE</scope>
    <source>
        <strain evidence="8">NSJ-32</strain>
    </source>
</reference>
<dbReference type="FunFam" id="3.40.1190.20:FF:000001">
    <property type="entry name" value="Phosphofructokinase"/>
    <property type="match status" value="1"/>
</dbReference>
<dbReference type="Gene3D" id="3.40.1190.20">
    <property type="match status" value="1"/>
</dbReference>
<dbReference type="InterPro" id="IPR022463">
    <property type="entry name" value="1-PFruKinase"/>
</dbReference>
<keyword evidence="5 6" id="KW-0067">ATP-binding</keyword>
<feature type="domain" description="Carbohydrate kinase PfkB" evidence="7">
    <location>
        <begin position="6"/>
        <end position="285"/>
    </location>
</feature>
<proteinExistence type="inferred from homology"/>
<comment type="similarity">
    <text evidence="1">Belongs to the carbohydrate kinase pfkB family.</text>
</comment>
<evidence type="ECO:0000313" key="9">
    <source>
        <dbReference type="Proteomes" id="UP000657006"/>
    </source>
</evidence>
<keyword evidence="6" id="KW-0423">Lactose metabolism</keyword>
<evidence type="ECO:0000256" key="6">
    <source>
        <dbReference type="PIRNR" id="PIRNR000535"/>
    </source>
</evidence>
<protein>
    <recommendedName>
        <fullName evidence="6">Tagatose-6-phosphate kinase</fullName>
        <ecNumber evidence="6">2.7.1.144</ecNumber>
    </recommendedName>
</protein>
<comment type="catalytic activity">
    <reaction evidence="6">
        <text>D-tagatofuranose 6-phosphate + ATP = D-tagatofuranose 1,6-bisphosphate + ADP + H(+)</text>
        <dbReference type="Rhea" id="RHEA:12420"/>
        <dbReference type="ChEBI" id="CHEBI:15378"/>
        <dbReference type="ChEBI" id="CHEBI:30616"/>
        <dbReference type="ChEBI" id="CHEBI:58694"/>
        <dbReference type="ChEBI" id="CHEBI:58695"/>
        <dbReference type="ChEBI" id="CHEBI:456216"/>
        <dbReference type="EC" id="2.7.1.144"/>
    </reaction>
</comment>
<keyword evidence="2 6" id="KW-0808">Transferase</keyword>
<dbReference type="CDD" id="cd01164">
    <property type="entry name" value="FruK_PfkB_like"/>
    <property type="match status" value="1"/>
</dbReference>
<evidence type="ECO:0000256" key="3">
    <source>
        <dbReference type="ARBA" id="ARBA00022741"/>
    </source>
</evidence>
<dbReference type="PANTHER" id="PTHR46566:SF1">
    <property type="entry name" value="1-PHOSPHOFRUCTOKINASE"/>
    <property type="match status" value="1"/>
</dbReference>
<dbReference type="EMBL" id="JACRSQ010000006">
    <property type="protein sequence ID" value="MBC8543008.1"/>
    <property type="molecule type" value="Genomic_DNA"/>
</dbReference>
<dbReference type="NCBIfam" id="TIGR03828">
    <property type="entry name" value="pfkB"/>
    <property type="match status" value="1"/>
</dbReference>
<name>A0A926DPW2_9FIRM</name>
<evidence type="ECO:0000256" key="5">
    <source>
        <dbReference type="ARBA" id="ARBA00022840"/>
    </source>
</evidence>
<dbReference type="GO" id="GO:0005988">
    <property type="term" value="P:lactose metabolic process"/>
    <property type="evidence" value="ECO:0007669"/>
    <property type="project" value="UniProtKB-KW"/>
</dbReference>
<comment type="pathway">
    <text evidence="6">Carbohydrate metabolism; D-tagatose 6-phosphate degradation; D-glyceraldehyde 3-phosphate and glycerone phosphate from D-tagatose 6-phosphate: step 1/2.</text>
</comment>
<dbReference type="GO" id="GO:0005524">
    <property type="term" value="F:ATP binding"/>
    <property type="evidence" value="ECO:0007669"/>
    <property type="project" value="UniProtKB-KW"/>
</dbReference>